<evidence type="ECO:0000259" key="1">
    <source>
        <dbReference type="Pfam" id="PF05901"/>
    </source>
</evidence>
<dbReference type="Pfam" id="PF05901">
    <property type="entry name" value="Excalibur"/>
    <property type="match status" value="1"/>
</dbReference>
<comment type="caution">
    <text evidence="2">The sequence shown here is derived from an EMBL/GenBank/DDBJ whole genome shotgun (WGS) entry which is preliminary data.</text>
</comment>
<sequence length="110" mass="11993">MDKGGSIVFNPCMISPTVYMPSRHAFAKLLIAMLLFLPPVGAEAKQPKNPDFPIWLAAGRTCKQVANCAEAVELWCSGYSRADADHDGIPCENVCHSRDEVDRIRGTIGC</sequence>
<keyword evidence="3" id="KW-1185">Reference proteome</keyword>
<proteinExistence type="predicted"/>
<gene>
    <name evidence="2" type="ORF">GCM10007926_06020</name>
</gene>
<evidence type="ECO:0000313" key="3">
    <source>
        <dbReference type="Proteomes" id="UP001157117"/>
    </source>
</evidence>
<dbReference type="EMBL" id="BSPT01000004">
    <property type="protein sequence ID" value="GLT03674.1"/>
    <property type="molecule type" value="Genomic_DNA"/>
</dbReference>
<name>A0ABQ6E7J6_9SPHN</name>
<dbReference type="InterPro" id="IPR008613">
    <property type="entry name" value="Excalibur_Ca-bd_domain"/>
</dbReference>
<protein>
    <recommendedName>
        <fullName evidence="1">Excalibur calcium-binding domain-containing protein</fullName>
    </recommendedName>
</protein>
<evidence type="ECO:0000313" key="2">
    <source>
        <dbReference type="EMBL" id="GLT03674.1"/>
    </source>
</evidence>
<reference evidence="3" key="1">
    <citation type="journal article" date="2019" name="Int. J. Syst. Evol. Microbiol.">
        <title>The Global Catalogue of Microorganisms (GCM) 10K type strain sequencing project: providing services to taxonomists for standard genome sequencing and annotation.</title>
        <authorList>
            <consortium name="The Broad Institute Genomics Platform"/>
            <consortium name="The Broad Institute Genome Sequencing Center for Infectious Disease"/>
            <person name="Wu L."/>
            <person name="Ma J."/>
        </authorList>
    </citation>
    <scope>NUCLEOTIDE SEQUENCE [LARGE SCALE GENOMIC DNA]</scope>
    <source>
        <strain evidence="3">NBRC 109639</strain>
    </source>
</reference>
<dbReference type="Proteomes" id="UP001157117">
    <property type="component" value="Unassembled WGS sequence"/>
</dbReference>
<accession>A0ABQ6E7J6</accession>
<feature type="domain" description="Excalibur calcium-binding" evidence="1">
    <location>
        <begin position="60"/>
        <end position="92"/>
    </location>
</feature>
<organism evidence="2 3">
    <name type="scientific">Sphingomonas psychrolutea</name>
    <dbReference type="NCBI Taxonomy" id="1259676"/>
    <lineage>
        <taxon>Bacteria</taxon>
        <taxon>Pseudomonadati</taxon>
        <taxon>Pseudomonadota</taxon>
        <taxon>Alphaproteobacteria</taxon>
        <taxon>Sphingomonadales</taxon>
        <taxon>Sphingomonadaceae</taxon>
        <taxon>Sphingomonas</taxon>
    </lineage>
</organism>